<evidence type="ECO:0000256" key="2">
    <source>
        <dbReference type="ARBA" id="ARBA00004174"/>
    </source>
</evidence>
<evidence type="ECO:0000313" key="15">
    <source>
        <dbReference type="EMBL" id="CAH1099422.1"/>
    </source>
</evidence>
<dbReference type="GO" id="GO:0005789">
    <property type="term" value="C:endoplasmic reticulum membrane"/>
    <property type="evidence" value="ECO:0007669"/>
    <property type="project" value="UniProtKB-SubCell"/>
</dbReference>
<dbReference type="CDD" id="cd11056">
    <property type="entry name" value="CYP6-like"/>
    <property type="match status" value="1"/>
</dbReference>
<comment type="similarity">
    <text evidence="4 14">Belongs to the cytochrome P450 family.</text>
</comment>
<evidence type="ECO:0000256" key="1">
    <source>
        <dbReference type="ARBA" id="ARBA00001971"/>
    </source>
</evidence>
<evidence type="ECO:0000256" key="8">
    <source>
        <dbReference type="ARBA" id="ARBA00022848"/>
    </source>
</evidence>
<keyword evidence="7" id="KW-0256">Endoplasmic reticulum</keyword>
<keyword evidence="10 13" id="KW-0408">Iron</keyword>
<evidence type="ECO:0000256" key="10">
    <source>
        <dbReference type="ARBA" id="ARBA00023004"/>
    </source>
</evidence>
<comment type="subcellular location">
    <subcellularLocation>
        <location evidence="3">Endoplasmic reticulum membrane</location>
        <topology evidence="3">Peripheral membrane protein</topology>
    </subcellularLocation>
    <subcellularLocation>
        <location evidence="2">Microsome membrane</location>
        <topology evidence="2">Peripheral membrane protein</topology>
    </subcellularLocation>
</comment>
<evidence type="ECO:0000256" key="6">
    <source>
        <dbReference type="ARBA" id="ARBA00022723"/>
    </source>
</evidence>
<evidence type="ECO:0000256" key="13">
    <source>
        <dbReference type="PIRSR" id="PIRSR602401-1"/>
    </source>
</evidence>
<name>A0A9P0CIS1_9CUCU</name>
<keyword evidence="5 13" id="KW-0349">Heme</keyword>
<sequence length="525" mass="60431">MLLYLIATVIAAATYYYIQCITFWRRQGVPQGSIKYTIVELINFFLQKKPLAESIQLNYNMFPESRYTGVYSFGAPILMIRDPDLLKDITVKNFDHFPDHTNIISEVAEPLWAKNLFALKGQRWRDMRPILSPSFTSSKMRSMFVLISECAQNFSHYYLKKDEQIIEVELKDSFTRFTNDVIATAAFGIKTDSLENKENQFYVMGKALTSFATGFFNAFKLVLLILFPKVFEIFQIGIFKKEVTTFFIDLIDSTVKTRKEKKIVRPDMIHLLMEAQKGLESKEVQVEDNSFAAQTEADLGKAVQQKDLSNLDIAAQALIFFFAGFETVSALMCFMAYELAINPDIQQKLREEIEETLENCNGELTYEALLKMKYLDMVVSESLRKWPSAIVADRECTKTYTIEPKLTGEKPVVIKKKMAIWLPIYGIHRDPNIYPEPEKFNPERFNDDNKANINPYTYLPFGLGPRNCIGSRFALLEVKTVFFYLLQNFALVPTQKSQIPLKLSAINFSLSTEGGFWFGLEKLKQ</sequence>
<evidence type="ECO:0000256" key="14">
    <source>
        <dbReference type="RuleBase" id="RU000461"/>
    </source>
</evidence>
<gene>
    <name evidence="15" type="ORF">PSYICH_LOCUS382</name>
</gene>
<accession>A0A9P0CIS1</accession>
<reference evidence="15" key="1">
    <citation type="submission" date="2022-01" db="EMBL/GenBank/DDBJ databases">
        <authorList>
            <person name="King R."/>
        </authorList>
    </citation>
    <scope>NUCLEOTIDE SEQUENCE</scope>
</reference>
<evidence type="ECO:0008006" key="17">
    <source>
        <dbReference type="Google" id="ProtNLM"/>
    </source>
</evidence>
<evidence type="ECO:0000256" key="11">
    <source>
        <dbReference type="ARBA" id="ARBA00023033"/>
    </source>
</evidence>
<keyword evidence="11 14" id="KW-0503">Monooxygenase</keyword>
<dbReference type="PANTHER" id="PTHR24292:SF54">
    <property type="entry name" value="CYP9F3-RELATED"/>
    <property type="match status" value="1"/>
</dbReference>
<feature type="binding site" description="axial binding residue" evidence="13">
    <location>
        <position position="468"/>
    </location>
    <ligand>
        <name>heme</name>
        <dbReference type="ChEBI" id="CHEBI:30413"/>
    </ligand>
    <ligandPart>
        <name>Fe</name>
        <dbReference type="ChEBI" id="CHEBI:18248"/>
    </ligandPart>
</feature>
<dbReference type="InterPro" id="IPR002401">
    <property type="entry name" value="Cyt_P450_E_grp-I"/>
</dbReference>
<dbReference type="GO" id="GO:0004497">
    <property type="term" value="F:monooxygenase activity"/>
    <property type="evidence" value="ECO:0007669"/>
    <property type="project" value="UniProtKB-KW"/>
</dbReference>
<dbReference type="GO" id="GO:0020037">
    <property type="term" value="F:heme binding"/>
    <property type="evidence" value="ECO:0007669"/>
    <property type="project" value="InterPro"/>
</dbReference>
<dbReference type="PROSITE" id="PS00086">
    <property type="entry name" value="CYTOCHROME_P450"/>
    <property type="match status" value="1"/>
</dbReference>
<dbReference type="InterPro" id="IPR050476">
    <property type="entry name" value="Insect_CytP450_Detox"/>
</dbReference>
<dbReference type="InterPro" id="IPR001128">
    <property type="entry name" value="Cyt_P450"/>
</dbReference>
<evidence type="ECO:0000256" key="9">
    <source>
        <dbReference type="ARBA" id="ARBA00023002"/>
    </source>
</evidence>
<keyword evidence="9 14" id="KW-0560">Oxidoreductase</keyword>
<organism evidence="15 16">
    <name type="scientific">Psylliodes chrysocephalus</name>
    <dbReference type="NCBI Taxonomy" id="3402493"/>
    <lineage>
        <taxon>Eukaryota</taxon>
        <taxon>Metazoa</taxon>
        <taxon>Ecdysozoa</taxon>
        <taxon>Arthropoda</taxon>
        <taxon>Hexapoda</taxon>
        <taxon>Insecta</taxon>
        <taxon>Pterygota</taxon>
        <taxon>Neoptera</taxon>
        <taxon>Endopterygota</taxon>
        <taxon>Coleoptera</taxon>
        <taxon>Polyphaga</taxon>
        <taxon>Cucujiformia</taxon>
        <taxon>Chrysomeloidea</taxon>
        <taxon>Chrysomelidae</taxon>
        <taxon>Galerucinae</taxon>
        <taxon>Alticini</taxon>
        <taxon>Psylliodes</taxon>
    </lineage>
</organism>
<dbReference type="PRINTS" id="PR00463">
    <property type="entry name" value="EP450I"/>
</dbReference>
<keyword evidence="6 13" id="KW-0479">Metal-binding</keyword>
<evidence type="ECO:0000256" key="3">
    <source>
        <dbReference type="ARBA" id="ARBA00004406"/>
    </source>
</evidence>
<comment type="cofactor">
    <cofactor evidence="1 13">
        <name>heme</name>
        <dbReference type="ChEBI" id="CHEBI:30413"/>
    </cofactor>
</comment>
<dbReference type="Gene3D" id="1.10.630.10">
    <property type="entry name" value="Cytochrome P450"/>
    <property type="match status" value="1"/>
</dbReference>
<proteinExistence type="inferred from homology"/>
<dbReference type="EMBL" id="OV651813">
    <property type="protein sequence ID" value="CAH1099422.1"/>
    <property type="molecule type" value="Genomic_DNA"/>
</dbReference>
<dbReference type="InterPro" id="IPR017972">
    <property type="entry name" value="Cyt_P450_CS"/>
</dbReference>
<evidence type="ECO:0000313" key="16">
    <source>
        <dbReference type="Proteomes" id="UP001153636"/>
    </source>
</evidence>
<dbReference type="InterPro" id="IPR036396">
    <property type="entry name" value="Cyt_P450_sf"/>
</dbReference>
<keyword evidence="16" id="KW-1185">Reference proteome</keyword>
<dbReference type="PRINTS" id="PR00385">
    <property type="entry name" value="P450"/>
</dbReference>
<dbReference type="PANTHER" id="PTHR24292">
    <property type="entry name" value="CYTOCHROME P450"/>
    <property type="match status" value="1"/>
</dbReference>
<dbReference type="Pfam" id="PF00067">
    <property type="entry name" value="p450"/>
    <property type="match status" value="1"/>
</dbReference>
<dbReference type="GO" id="GO:0005506">
    <property type="term" value="F:iron ion binding"/>
    <property type="evidence" value="ECO:0007669"/>
    <property type="project" value="InterPro"/>
</dbReference>
<dbReference type="FunFam" id="1.10.630.10:FF:000042">
    <property type="entry name" value="Cytochrome P450"/>
    <property type="match status" value="1"/>
</dbReference>
<dbReference type="Proteomes" id="UP001153636">
    <property type="component" value="Chromosome 1"/>
</dbReference>
<keyword evidence="8" id="KW-0492">Microsome</keyword>
<protein>
    <recommendedName>
        <fullName evidence="17">Cytochrome P450</fullName>
    </recommendedName>
</protein>
<dbReference type="AlphaFoldDB" id="A0A9P0CIS1"/>
<dbReference type="GO" id="GO:0016705">
    <property type="term" value="F:oxidoreductase activity, acting on paired donors, with incorporation or reduction of molecular oxygen"/>
    <property type="evidence" value="ECO:0007669"/>
    <property type="project" value="InterPro"/>
</dbReference>
<dbReference type="OrthoDB" id="2789670at2759"/>
<evidence type="ECO:0000256" key="7">
    <source>
        <dbReference type="ARBA" id="ARBA00022824"/>
    </source>
</evidence>
<evidence type="ECO:0000256" key="5">
    <source>
        <dbReference type="ARBA" id="ARBA00022617"/>
    </source>
</evidence>
<evidence type="ECO:0000256" key="12">
    <source>
        <dbReference type="ARBA" id="ARBA00023136"/>
    </source>
</evidence>
<evidence type="ECO:0000256" key="4">
    <source>
        <dbReference type="ARBA" id="ARBA00010617"/>
    </source>
</evidence>
<keyword evidence="12" id="KW-0472">Membrane</keyword>
<dbReference type="SUPFAM" id="SSF48264">
    <property type="entry name" value="Cytochrome P450"/>
    <property type="match status" value="1"/>
</dbReference>